<proteinExistence type="predicted"/>
<comment type="caution">
    <text evidence="1">The sequence shown here is derived from an EMBL/GenBank/DDBJ whole genome shotgun (WGS) entry which is preliminary data.</text>
</comment>
<accession>F9D4L7</accession>
<evidence type="ECO:0000313" key="2">
    <source>
        <dbReference type="Proteomes" id="UP000007820"/>
    </source>
</evidence>
<dbReference type="AlphaFoldDB" id="F9D4L7"/>
<protein>
    <submittedName>
        <fullName evidence="1">Uncharacterized protein</fullName>
    </submittedName>
</protein>
<organism evidence="1 2">
    <name type="scientific">Prevotella dentalis (strain ATCC 49559 / DSM 3688 / JCM 13448 / NCTC 12043 / ES 2772)</name>
    <name type="common">Mitsuokella dentalis</name>
    <dbReference type="NCBI Taxonomy" id="908937"/>
    <lineage>
        <taxon>Bacteria</taxon>
        <taxon>Pseudomonadati</taxon>
        <taxon>Bacteroidota</taxon>
        <taxon>Bacteroidia</taxon>
        <taxon>Bacteroidales</taxon>
        <taxon>Prevotellaceae</taxon>
        <taxon>Prevotella</taxon>
    </lineage>
</organism>
<gene>
    <name evidence="1" type="ORF">HMPREF9136_1795</name>
</gene>
<dbReference type="Proteomes" id="UP000007820">
    <property type="component" value="Unassembled WGS sequence"/>
</dbReference>
<sequence length="41" mass="4751">MFGLDKLLIFAAVLNRLRCKDSIFQAIMQMIGFFLIPLNTF</sequence>
<reference evidence="1 2" key="1">
    <citation type="submission" date="2011-04" db="EMBL/GenBank/DDBJ databases">
        <authorList>
            <person name="Muzny D."/>
            <person name="Qin X."/>
            <person name="Deng J."/>
            <person name="Jiang H."/>
            <person name="Liu Y."/>
            <person name="Qu J."/>
            <person name="Song X.-Z."/>
            <person name="Zhang L."/>
            <person name="Thornton R."/>
            <person name="Coyle M."/>
            <person name="Francisco L."/>
            <person name="Jackson L."/>
            <person name="Javaid M."/>
            <person name="Korchina V."/>
            <person name="Kovar C."/>
            <person name="Mata R."/>
            <person name="Mathew T."/>
            <person name="Ngo R."/>
            <person name="Nguyen L."/>
            <person name="Nguyen N."/>
            <person name="Okwuonu G."/>
            <person name="Ongeri F."/>
            <person name="Pham C."/>
            <person name="Simmons D."/>
            <person name="Wilczek-Boney K."/>
            <person name="Hale W."/>
            <person name="Jakkamsetti A."/>
            <person name="Pham P."/>
            <person name="Ruth R."/>
            <person name="San Lucas F."/>
            <person name="Warren J."/>
            <person name="Zhang J."/>
            <person name="Zhao Z."/>
            <person name="Zhou C."/>
            <person name="Zhu D."/>
            <person name="Lee S."/>
            <person name="Bess C."/>
            <person name="Blankenburg K."/>
            <person name="Forbes L."/>
            <person name="Fu Q."/>
            <person name="Gubbala S."/>
            <person name="Hirani K."/>
            <person name="Jayaseelan J.C."/>
            <person name="Lara F."/>
            <person name="Munidasa M."/>
            <person name="Palculict T."/>
            <person name="Patil S."/>
            <person name="Pu L.-L."/>
            <person name="Saada N."/>
            <person name="Tang L."/>
            <person name="Weissenberger G."/>
            <person name="Zhu Y."/>
            <person name="Hemphill L."/>
            <person name="Shang Y."/>
            <person name="Youmans B."/>
            <person name="Ayvaz T."/>
            <person name="Ross M."/>
            <person name="Santibanez J."/>
            <person name="Aqrawi P."/>
            <person name="Gross S."/>
            <person name="Joshi V."/>
            <person name="Fowler G."/>
            <person name="Nazareth L."/>
            <person name="Reid J."/>
            <person name="Worley K."/>
            <person name="Petrosino J."/>
            <person name="Highlander S."/>
            <person name="Gibbs R."/>
        </authorList>
    </citation>
    <scope>NUCLEOTIDE SEQUENCE [LARGE SCALE GENOMIC DNA]</scope>
    <source>
        <strain evidence="1 2">DSM 3688</strain>
    </source>
</reference>
<dbReference type="EMBL" id="AFPW01000026">
    <property type="protein sequence ID" value="EGQ13769.1"/>
    <property type="molecule type" value="Genomic_DNA"/>
</dbReference>
<evidence type="ECO:0000313" key="1">
    <source>
        <dbReference type="EMBL" id="EGQ13769.1"/>
    </source>
</evidence>
<name>F9D4L7_PREDD</name>